<dbReference type="InterPro" id="IPR015895">
    <property type="entry name" value="4pyrrol_synth_GluRdtase_N"/>
</dbReference>
<evidence type="ECO:0000256" key="3">
    <source>
        <dbReference type="ARBA" id="ARBA00012970"/>
    </source>
</evidence>
<comment type="caution">
    <text evidence="13">The sequence shown here is derived from an EMBL/GenBank/DDBJ whole genome shotgun (WGS) entry which is preliminary data.</text>
</comment>
<dbReference type="Pfam" id="PF05201">
    <property type="entry name" value="GlutR_N"/>
    <property type="match status" value="1"/>
</dbReference>
<dbReference type="SUPFAM" id="SSF69075">
    <property type="entry name" value="Glutamyl tRNA-reductase dimerization domain"/>
    <property type="match status" value="1"/>
</dbReference>
<comment type="subunit">
    <text evidence="8">Homodimer.</text>
</comment>
<dbReference type="PIRSF" id="PIRSF000445">
    <property type="entry name" value="4pyrrol_synth_GluRdtase"/>
    <property type="match status" value="1"/>
</dbReference>
<evidence type="ECO:0000259" key="12">
    <source>
        <dbReference type="Pfam" id="PF05201"/>
    </source>
</evidence>
<feature type="active site" description="Nucleophile" evidence="8">
    <location>
        <position position="50"/>
    </location>
</feature>
<sequence>MHTLVVGLNYKTAPVEIREKLSFIESELPKAMAALKNEKSILEDVIVSTCNRTEIYAVVDQLHTGRYYIKQFLAKWFDIPVDQFDEHLYIREDDDSLHHLFRVTSGIDSMVLGETQILGQVKKSFLDAQEVGTTGTIYNQLFKQAVTFAKRAHNETTINENAVSVSYAAVELAKKIFGTLKNKHVAILGAGKMGELAIQNLYGNGVGKVTVVNRTFEKAEKLASKFNGDAKSIQELQCMLLEADILISSTGATEYVIDFELMQFVERLRKGKPLFMVDIAVPRDIDPRISDLPNVFLYDIDDLQGIVEANLAEREQAAKEITDMIGQEVIQFKDWFATLGVVPVISALRKKANRIQQETMASIENKMPNLTERERKILNKHTKSIINQLLKDPILQAKELANSHKANQQLQLFQQIFGIEEDVADEVNEQQQKEKAFIESSQNSGVLDGKLSF</sequence>
<evidence type="ECO:0000256" key="2">
    <source>
        <dbReference type="ARBA" id="ARBA00005916"/>
    </source>
</evidence>
<evidence type="ECO:0000313" key="13">
    <source>
        <dbReference type="EMBL" id="MDN4494525.1"/>
    </source>
</evidence>
<dbReference type="Proteomes" id="UP001172743">
    <property type="component" value="Unassembled WGS sequence"/>
</dbReference>
<accession>A0ABT8GSX9</accession>
<dbReference type="EC" id="1.2.1.70" evidence="3 8"/>
<name>A0ABT8GSX9_9BACL</name>
<comment type="pathway">
    <text evidence="1 8 9">Porphyrin-containing compound metabolism; protoporphyrin-IX biosynthesis; 5-aminolevulinate from L-glutamyl-tRNA(Glu): step 1/2.</text>
</comment>
<evidence type="ECO:0000256" key="6">
    <source>
        <dbReference type="ARBA" id="ARBA00023244"/>
    </source>
</evidence>
<dbReference type="Gene3D" id="3.30.460.30">
    <property type="entry name" value="Glutamyl-tRNA reductase, N-terminal domain"/>
    <property type="match status" value="1"/>
</dbReference>
<dbReference type="CDD" id="cd05213">
    <property type="entry name" value="NAD_bind_Glutamyl_tRNA_reduct"/>
    <property type="match status" value="1"/>
</dbReference>
<dbReference type="Pfam" id="PF01488">
    <property type="entry name" value="Shikimate_DH"/>
    <property type="match status" value="1"/>
</dbReference>
<dbReference type="PANTHER" id="PTHR43120">
    <property type="entry name" value="GLUTAMYL-TRNA REDUCTASE 1, CHLOROPLASTIC"/>
    <property type="match status" value="1"/>
</dbReference>
<comment type="miscellaneous">
    <text evidence="8">During catalysis, the active site Cys acts as a nucleophile attacking the alpha-carbonyl group of tRNA-bound glutamate with the formation of a thioester intermediate between enzyme and glutamate, and the concomitant release of tRNA(Glu). The thioester intermediate is finally reduced by direct hydride transfer from NADPH, to form the product GSA.</text>
</comment>
<dbReference type="InterPro" id="IPR036453">
    <property type="entry name" value="GluRdtase_dimer_dom_sf"/>
</dbReference>
<feature type="domain" description="Glutamyl-tRNA reductase N-terminal" evidence="12">
    <location>
        <begin position="6"/>
        <end position="156"/>
    </location>
</feature>
<dbReference type="Gene3D" id="3.40.50.720">
    <property type="entry name" value="NAD(P)-binding Rossmann-like Domain"/>
    <property type="match status" value="1"/>
</dbReference>
<comment type="domain">
    <text evidence="8">Possesses an unusual extended V-shaped dimeric structure with each monomer consisting of three distinct domains arranged along a curved 'spinal' alpha-helix. The N-terminal catalytic domain specifically recognizes the glutamate moiety of the substrate. The second domain is the NADPH-binding domain, and the third C-terminal domain is responsible for dimerization.</text>
</comment>
<feature type="site" description="Important for activity" evidence="8">
    <location>
        <position position="99"/>
    </location>
</feature>
<dbReference type="HAMAP" id="MF_00087">
    <property type="entry name" value="Glu_tRNA_reductase"/>
    <property type="match status" value="1"/>
</dbReference>
<dbReference type="SUPFAM" id="SSF69742">
    <property type="entry name" value="Glutamyl tRNA-reductase catalytic, N-terminal domain"/>
    <property type="match status" value="1"/>
</dbReference>
<keyword evidence="6 8" id="KW-0627">Porphyrin biosynthesis</keyword>
<dbReference type="InterPro" id="IPR015896">
    <property type="entry name" value="4pyrrol_synth_GluRdtase_dimer"/>
</dbReference>
<protein>
    <recommendedName>
        <fullName evidence="3 8">Glutamyl-tRNA reductase</fullName>
        <shortName evidence="8">GluTR</shortName>
        <ecNumber evidence="3 8">1.2.1.70</ecNumber>
    </recommendedName>
</protein>
<feature type="binding site" evidence="8">
    <location>
        <begin position="189"/>
        <end position="194"/>
    </location>
    <ligand>
        <name>NADP(+)</name>
        <dbReference type="ChEBI" id="CHEBI:58349"/>
    </ligand>
</feature>
<dbReference type="SUPFAM" id="SSF51735">
    <property type="entry name" value="NAD(P)-binding Rossmann-fold domains"/>
    <property type="match status" value="1"/>
</dbReference>
<dbReference type="EMBL" id="JAUHTQ010000010">
    <property type="protein sequence ID" value="MDN4494525.1"/>
    <property type="molecule type" value="Genomic_DNA"/>
</dbReference>
<evidence type="ECO:0000259" key="11">
    <source>
        <dbReference type="Pfam" id="PF01488"/>
    </source>
</evidence>
<dbReference type="NCBIfam" id="TIGR01035">
    <property type="entry name" value="hemA"/>
    <property type="match status" value="1"/>
</dbReference>
<proteinExistence type="inferred from homology"/>
<feature type="binding site" evidence="8">
    <location>
        <position position="120"/>
    </location>
    <ligand>
        <name>substrate</name>
    </ligand>
</feature>
<organism evidence="13 14">
    <name type="scientific">Ureibacillus aquaedulcis</name>
    <dbReference type="NCBI Taxonomy" id="3058421"/>
    <lineage>
        <taxon>Bacteria</taxon>
        <taxon>Bacillati</taxon>
        <taxon>Bacillota</taxon>
        <taxon>Bacilli</taxon>
        <taxon>Bacillales</taxon>
        <taxon>Caryophanaceae</taxon>
        <taxon>Ureibacillus</taxon>
    </lineage>
</organism>
<comment type="catalytic activity">
    <reaction evidence="7 8 9">
        <text>(S)-4-amino-5-oxopentanoate + tRNA(Glu) + NADP(+) = L-glutamyl-tRNA(Glu) + NADPH + H(+)</text>
        <dbReference type="Rhea" id="RHEA:12344"/>
        <dbReference type="Rhea" id="RHEA-COMP:9663"/>
        <dbReference type="Rhea" id="RHEA-COMP:9680"/>
        <dbReference type="ChEBI" id="CHEBI:15378"/>
        <dbReference type="ChEBI" id="CHEBI:57501"/>
        <dbReference type="ChEBI" id="CHEBI:57783"/>
        <dbReference type="ChEBI" id="CHEBI:58349"/>
        <dbReference type="ChEBI" id="CHEBI:78442"/>
        <dbReference type="ChEBI" id="CHEBI:78520"/>
        <dbReference type="EC" id="1.2.1.70"/>
    </reaction>
</comment>
<feature type="binding site" evidence="8">
    <location>
        <begin position="114"/>
        <end position="116"/>
    </location>
    <ligand>
        <name>substrate</name>
    </ligand>
</feature>
<feature type="domain" description="Quinate/shikimate 5-dehydrogenase/glutamyl-tRNA reductase" evidence="11">
    <location>
        <begin position="171"/>
        <end position="306"/>
    </location>
</feature>
<evidence type="ECO:0000256" key="8">
    <source>
        <dbReference type="HAMAP-Rule" id="MF_00087"/>
    </source>
</evidence>
<evidence type="ECO:0000259" key="10">
    <source>
        <dbReference type="Pfam" id="PF00745"/>
    </source>
</evidence>
<evidence type="ECO:0000256" key="1">
    <source>
        <dbReference type="ARBA" id="ARBA00005059"/>
    </source>
</evidence>
<feature type="binding site" evidence="8">
    <location>
        <begin position="49"/>
        <end position="52"/>
    </location>
    <ligand>
        <name>substrate</name>
    </ligand>
</feature>
<dbReference type="PROSITE" id="PS00747">
    <property type="entry name" value="GLUTR"/>
    <property type="match status" value="1"/>
</dbReference>
<feature type="domain" description="Tetrapyrrole biosynthesis glutamyl-tRNA reductase dimerisation" evidence="10">
    <location>
        <begin position="322"/>
        <end position="419"/>
    </location>
</feature>
<evidence type="ECO:0000256" key="7">
    <source>
        <dbReference type="ARBA" id="ARBA00047464"/>
    </source>
</evidence>
<evidence type="ECO:0000256" key="9">
    <source>
        <dbReference type="RuleBase" id="RU000584"/>
    </source>
</evidence>
<dbReference type="NCBIfam" id="NF000744">
    <property type="entry name" value="PRK00045.1-3"/>
    <property type="match status" value="1"/>
</dbReference>
<dbReference type="PANTHER" id="PTHR43120:SF1">
    <property type="entry name" value="GLUTAMYL-TRNA REDUCTASE 1, CHLOROPLASTIC"/>
    <property type="match status" value="1"/>
</dbReference>
<dbReference type="InterPro" id="IPR006151">
    <property type="entry name" value="Shikm_DH/Glu-tRNA_Rdtase"/>
</dbReference>
<dbReference type="InterPro" id="IPR000343">
    <property type="entry name" value="4pyrrol_synth_GluRdtase"/>
</dbReference>
<keyword evidence="14" id="KW-1185">Reference proteome</keyword>
<evidence type="ECO:0000256" key="5">
    <source>
        <dbReference type="ARBA" id="ARBA00023002"/>
    </source>
</evidence>
<comment type="function">
    <text evidence="8">Catalyzes the NADPH-dependent reduction of glutamyl-tRNA(Glu) to glutamate 1-semialdehyde (GSA).</text>
</comment>
<keyword evidence="4 8" id="KW-0521">NADP</keyword>
<reference evidence="13" key="1">
    <citation type="submission" date="2023-07" db="EMBL/GenBank/DDBJ databases">
        <title>Ureibacillus sp. isolated from freshwater well.</title>
        <authorList>
            <person name="Kirdat K."/>
            <person name="Bhatt A."/>
            <person name="Teware R."/>
            <person name="Bhavsar Y."/>
            <person name="Yadav A."/>
        </authorList>
    </citation>
    <scope>NUCLEOTIDE SEQUENCE</scope>
    <source>
        <strain evidence="13">BA0131</strain>
    </source>
</reference>
<evidence type="ECO:0000256" key="4">
    <source>
        <dbReference type="ARBA" id="ARBA00022857"/>
    </source>
</evidence>
<dbReference type="GO" id="GO:0008883">
    <property type="term" value="F:glutamyl-tRNA reductase activity"/>
    <property type="evidence" value="ECO:0007669"/>
    <property type="project" value="UniProtKB-EC"/>
</dbReference>
<dbReference type="InterPro" id="IPR018214">
    <property type="entry name" value="GluRdtase_CS"/>
</dbReference>
<comment type="similarity">
    <text evidence="2 8 9">Belongs to the glutamyl-tRNA reductase family.</text>
</comment>
<dbReference type="InterPro" id="IPR036343">
    <property type="entry name" value="GluRdtase_N_sf"/>
</dbReference>
<keyword evidence="5 8" id="KW-0560">Oxidoreductase</keyword>
<dbReference type="InterPro" id="IPR036291">
    <property type="entry name" value="NAD(P)-bd_dom_sf"/>
</dbReference>
<dbReference type="Pfam" id="PF00745">
    <property type="entry name" value="GlutR_dimer"/>
    <property type="match status" value="1"/>
</dbReference>
<feature type="binding site" evidence="8">
    <location>
        <position position="109"/>
    </location>
    <ligand>
        <name>substrate</name>
    </ligand>
</feature>
<dbReference type="RefSeq" id="WP_301138825.1">
    <property type="nucleotide sequence ID" value="NZ_JAUHTQ010000010.1"/>
</dbReference>
<gene>
    <name evidence="8 13" type="primary">hemA</name>
    <name evidence="13" type="ORF">QYB95_13310</name>
</gene>
<evidence type="ECO:0000313" key="14">
    <source>
        <dbReference type="Proteomes" id="UP001172743"/>
    </source>
</evidence>